<dbReference type="AlphaFoldDB" id="A0A8J5LGG9"/>
<accession>A0A8J5LGG9</accession>
<dbReference type="Proteomes" id="UP000734854">
    <property type="component" value="Unassembled WGS sequence"/>
</dbReference>
<evidence type="ECO:0000313" key="2">
    <source>
        <dbReference type="Proteomes" id="UP000734854"/>
    </source>
</evidence>
<name>A0A8J5LGG9_ZINOF</name>
<organism evidence="1 2">
    <name type="scientific">Zingiber officinale</name>
    <name type="common">Ginger</name>
    <name type="synonym">Amomum zingiber</name>
    <dbReference type="NCBI Taxonomy" id="94328"/>
    <lineage>
        <taxon>Eukaryota</taxon>
        <taxon>Viridiplantae</taxon>
        <taxon>Streptophyta</taxon>
        <taxon>Embryophyta</taxon>
        <taxon>Tracheophyta</taxon>
        <taxon>Spermatophyta</taxon>
        <taxon>Magnoliopsida</taxon>
        <taxon>Liliopsida</taxon>
        <taxon>Zingiberales</taxon>
        <taxon>Zingiberaceae</taxon>
        <taxon>Zingiber</taxon>
    </lineage>
</organism>
<gene>
    <name evidence="1" type="ORF">ZIOFF_024816</name>
</gene>
<sequence length="93" mass="10352">MDQATLLQWICRSHHRLPIDSLPYTSHPLVPGDEIFFLAHHSNIRICIREEARVGIRLWLGIGYSWIAAATRPFASAGSLALGSVMDFSFGST</sequence>
<keyword evidence="2" id="KW-1185">Reference proteome</keyword>
<evidence type="ECO:0000313" key="1">
    <source>
        <dbReference type="EMBL" id="KAG6514457.1"/>
    </source>
</evidence>
<dbReference type="EMBL" id="JACMSC010000007">
    <property type="protein sequence ID" value="KAG6514457.1"/>
    <property type="molecule type" value="Genomic_DNA"/>
</dbReference>
<comment type="caution">
    <text evidence="1">The sequence shown here is derived from an EMBL/GenBank/DDBJ whole genome shotgun (WGS) entry which is preliminary data.</text>
</comment>
<protein>
    <submittedName>
        <fullName evidence="1">Uncharacterized protein</fullName>
    </submittedName>
</protein>
<reference evidence="1 2" key="1">
    <citation type="submission" date="2020-08" db="EMBL/GenBank/DDBJ databases">
        <title>Plant Genome Project.</title>
        <authorList>
            <person name="Zhang R.-G."/>
        </authorList>
    </citation>
    <scope>NUCLEOTIDE SEQUENCE [LARGE SCALE GENOMIC DNA]</scope>
    <source>
        <tissue evidence="1">Rhizome</tissue>
    </source>
</reference>
<proteinExistence type="predicted"/>